<name>A0ABS5V1T1_9GAMM</name>
<feature type="domain" description="N-acetyltransferase" evidence="2">
    <location>
        <begin position="13"/>
        <end position="159"/>
    </location>
</feature>
<evidence type="ECO:0000259" key="2">
    <source>
        <dbReference type="PROSITE" id="PS51186"/>
    </source>
</evidence>
<gene>
    <name evidence="3" type="ORF">KJI95_07525</name>
</gene>
<dbReference type="Pfam" id="PF00583">
    <property type="entry name" value="Acetyltransf_1"/>
    <property type="match status" value="1"/>
</dbReference>
<sequence length="159" mass="16880">MNAKLGAQSEAQINISPAALADAADIQGLTGELGYASTEAQTLDWLSAMLESPGYGVFVARSVGDGTISRTVGWVVVECRLSLETGYKAEITGLVVSASHRRLGIGEALVARALQWSDAQGLDTVIVRSNVNRDASHHFYRALGFSLSKTSHVYQLALS</sequence>
<keyword evidence="4" id="KW-1185">Reference proteome</keyword>
<keyword evidence="3" id="KW-0012">Acyltransferase</keyword>
<dbReference type="PANTHER" id="PTHR13947:SF37">
    <property type="entry name" value="LD18367P"/>
    <property type="match status" value="1"/>
</dbReference>
<dbReference type="GO" id="GO:0016746">
    <property type="term" value="F:acyltransferase activity"/>
    <property type="evidence" value="ECO:0007669"/>
    <property type="project" value="UniProtKB-KW"/>
</dbReference>
<accession>A0ABS5V1T1</accession>
<dbReference type="CDD" id="cd04301">
    <property type="entry name" value="NAT_SF"/>
    <property type="match status" value="1"/>
</dbReference>
<dbReference type="PANTHER" id="PTHR13947">
    <property type="entry name" value="GNAT FAMILY N-ACETYLTRANSFERASE"/>
    <property type="match status" value="1"/>
</dbReference>
<dbReference type="SUPFAM" id="SSF55729">
    <property type="entry name" value="Acyl-CoA N-acyltransferases (Nat)"/>
    <property type="match status" value="1"/>
</dbReference>
<dbReference type="RefSeq" id="WP_214506566.1">
    <property type="nucleotide sequence ID" value="NZ_JAHEPS010000002.1"/>
</dbReference>
<comment type="caution">
    <text evidence="3">The sequence shown here is derived from an EMBL/GenBank/DDBJ whole genome shotgun (WGS) entry which is preliminary data.</text>
</comment>
<dbReference type="InterPro" id="IPR016181">
    <property type="entry name" value="Acyl_CoA_acyltransferase"/>
</dbReference>
<reference evidence="3 4" key="1">
    <citation type="submission" date="2021-05" db="EMBL/GenBank/DDBJ databases">
        <title>Shewanella sp. JM162201.</title>
        <authorList>
            <person name="Xu S."/>
            <person name="Li A."/>
        </authorList>
    </citation>
    <scope>NUCLEOTIDE SEQUENCE [LARGE SCALE GENOMIC DNA]</scope>
    <source>
        <strain evidence="3 4">JM162201</strain>
    </source>
</reference>
<dbReference type="PROSITE" id="PS51186">
    <property type="entry name" value="GNAT"/>
    <property type="match status" value="1"/>
</dbReference>
<evidence type="ECO:0000313" key="4">
    <source>
        <dbReference type="Proteomes" id="UP001195903"/>
    </source>
</evidence>
<dbReference type="EMBL" id="JAHEPS010000002">
    <property type="protein sequence ID" value="MBT1444375.1"/>
    <property type="molecule type" value="Genomic_DNA"/>
</dbReference>
<dbReference type="Gene3D" id="3.40.630.30">
    <property type="match status" value="1"/>
</dbReference>
<proteinExistence type="predicted"/>
<dbReference type="InterPro" id="IPR000182">
    <property type="entry name" value="GNAT_dom"/>
</dbReference>
<dbReference type="InterPro" id="IPR050769">
    <property type="entry name" value="NAT_camello-type"/>
</dbReference>
<evidence type="ECO:0000313" key="3">
    <source>
        <dbReference type="EMBL" id="MBT1444375.1"/>
    </source>
</evidence>
<dbReference type="EC" id="2.3.1.-" evidence="3"/>
<organism evidence="3 4">
    <name type="scientific">Shewanella jiangmenensis</name>
    <dbReference type="NCBI Taxonomy" id="2837387"/>
    <lineage>
        <taxon>Bacteria</taxon>
        <taxon>Pseudomonadati</taxon>
        <taxon>Pseudomonadota</taxon>
        <taxon>Gammaproteobacteria</taxon>
        <taxon>Alteromonadales</taxon>
        <taxon>Shewanellaceae</taxon>
        <taxon>Shewanella</taxon>
    </lineage>
</organism>
<keyword evidence="1 3" id="KW-0808">Transferase</keyword>
<dbReference type="Proteomes" id="UP001195903">
    <property type="component" value="Unassembled WGS sequence"/>
</dbReference>
<evidence type="ECO:0000256" key="1">
    <source>
        <dbReference type="ARBA" id="ARBA00022679"/>
    </source>
</evidence>
<protein>
    <submittedName>
        <fullName evidence="3">GNAT family N-acetyltransferase</fullName>
        <ecNumber evidence="3">2.3.1.-</ecNumber>
    </submittedName>
</protein>